<dbReference type="RefSeq" id="WP_208879377.1">
    <property type="nucleotide sequence ID" value="NZ_CP031320.1"/>
</dbReference>
<evidence type="ECO:0000313" key="3">
    <source>
        <dbReference type="Proteomes" id="UP000254425"/>
    </source>
</evidence>
<dbReference type="GO" id="GO:0003700">
    <property type="term" value="F:DNA-binding transcription factor activity"/>
    <property type="evidence" value="ECO:0007669"/>
    <property type="project" value="TreeGrafter"/>
</dbReference>
<dbReference type="PROSITE" id="PS01332">
    <property type="entry name" value="HTH_RRF2_1"/>
    <property type="match status" value="1"/>
</dbReference>
<gene>
    <name evidence="2" type="ORF">DVA86_17075</name>
</gene>
<dbReference type="EMBL" id="CP031320">
    <property type="protein sequence ID" value="AXK34115.1"/>
    <property type="molecule type" value="Genomic_DNA"/>
</dbReference>
<dbReference type="PANTHER" id="PTHR33221">
    <property type="entry name" value="WINGED HELIX-TURN-HELIX TRANSCRIPTIONAL REGULATOR, RRF2 FAMILY"/>
    <property type="match status" value="1"/>
</dbReference>
<dbReference type="InterPro" id="IPR000944">
    <property type="entry name" value="Tscrpt_reg_Rrf2"/>
</dbReference>
<sequence length="163" mass="17973">MRISAKADYAVRAMAELARAPERPQKADDIAGRQDIPIRFLFTILSDLRQARLIHSVRGPEGGYLLTAEPREVTLADVLRAVDGPLASVRDLRLTGLEYPGAAAALPDVWRAVRTSLRQVLEHTTLADLAAGDLPPLVRERARAYDDDVRTYGDDDRTYTPPG</sequence>
<accession>A0A345XR49</accession>
<dbReference type="KEGG" id="sarm:DVA86_17075"/>
<dbReference type="PROSITE" id="PS51197">
    <property type="entry name" value="HTH_RRF2_2"/>
    <property type="match status" value="1"/>
</dbReference>
<dbReference type="NCBIfam" id="TIGR00738">
    <property type="entry name" value="rrf2_super"/>
    <property type="match status" value="1"/>
</dbReference>
<evidence type="ECO:0000313" key="2">
    <source>
        <dbReference type="EMBL" id="AXK34115.1"/>
    </source>
</evidence>
<organism evidence="2 3">
    <name type="scientific">Streptomyces armeniacus</name>
    <dbReference type="NCBI Taxonomy" id="83291"/>
    <lineage>
        <taxon>Bacteria</taxon>
        <taxon>Bacillati</taxon>
        <taxon>Actinomycetota</taxon>
        <taxon>Actinomycetes</taxon>
        <taxon>Kitasatosporales</taxon>
        <taxon>Streptomycetaceae</taxon>
        <taxon>Streptomyces</taxon>
    </lineage>
</organism>
<dbReference type="InterPro" id="IPR030489">
    <property type="entry name" value="TR_Rrf2-type_CS"/>
</dbReference>
<keyword evidence="1" id="KW-0238">DNA-binding</keyword>
<dbReference type="Proteomes" id="UP000254425">
    <property type="component" value="Chromosome"/>
</dbReference>
<dbReference type="Gene3D" id="1.10.10.10">
    <property type="entry name" value="Winged helix-like DNA-binding domain superfamily/Winged helix DNA-binding domain"/>
    <property type="match status" value="1"/>
</dbReference>
<dbReference type="InterPro" id="IPR036390">
    <property type="entry name" value="WH_DNA-bd_sf"/>
</dbReference>
<dbReference type="GO" id="GO:0005829">
    <property type="term" value="C:cytosol"/>
    <property type="evidence" value="ECO:0007669"/>
    <property type="project" value="TreeGrafter"/>
</dbReference>
<dbReference type="InterPro" id="IPR036388">
    <property type="entry name" value="WH-like_DNA-bd_sf"/>
</dbReference>
<dbReference type="SUPFAM" id="SSF46785">
    <property type="entry name" value="Winged helix' DNA-binding domain"/>
    <property type="match status" value="1"/>
</dbReference>
<dbReference type="AlphaFoldDB" id="A0A345XR49"/>
<proteinExistence type="predicted"/>
<dbReference type="PANTHER" id="PTHR33221:SF5">
    <property type="entry name" value="HTH-TYPE TRANSCRIPTIONAL REGULATOR ISCR"/>
    <property type="match status" value="1"/>
</dbReference>
<keyword evidence="3" id="KW-1185">Reference proteome</keyword>
<dbReference type="GO" id="GO:0003677">
    <property type="term" value="F:DNA binding"/>
    <property type="evidence" value="ECO:0007669"/>
    <property type="project" value="UniProtKB-KW"/>
</dbReference>
<reference evidence="2 3" key="1">
    <citation type="submission" date="2018-07" db="EMBL/GenBank/DDBJ databases">
        <title>Draft genome of the type strain Streptomyces armeniacus ATCC 15676.</title>
        <authorList>
            <person name="Labana P."/>
            <person name="Gosse J.T."/>
            <person name="Boddy C.N."/>
        </authorList>
    </citation>
    <scope>NUCLEOTIDE SEQUENCE [LARGE SCALE GENOMIC DNA]</scope>
    <source>
        <strain evidence="2 3">ATCC 15676</strain>
    </source>
</reference>
<protein>
    <submittedName>
        <fullName evidence="2">Rrf2 family transcriptional regulator</fullName>
    </submittedName>
</protein>
<evidence type="ECO:0000256" key="1">
    <source>
        <dbReference type="ARBA" id="ARBA00023125"/>
    </source>
</evidence>
<dbReference type="Pfam" id="PF02082">
    <property type="entry name" value="Rrf2"/>
    <property type="match status" value="1"/>
</dbReference>
<name>A0A345XR49_9ACTN</name>